<evidence type="ECO:0000256" key="2">
    <source>
        <dbReference type="ARBA" id="ARBA00022448"/>
    </source>
</evidence>
<evidence type="ECO:0000256" key="6">
    <source>
        <dbReference type="ARBA" id="ARBA00022840"/>
    </source>
</evidence>
<dbReference type="CDD" id="cd18548">
    <property type="entry name" value="ABC_6TM_Tm287_like"/>
    <property type="match status" value="1"/>
</dbReference>
<dbReference type="Pfam" id="PF00005">
    <property type="entry name" value="ABC_tran"/>
    <property type="match status" value="1"/>
</dbReference>
<dbReference type="GO" id="GO:0005886">
    <property type="term" value="C:plasma membrane"/>
    <property type="evidence" value="ECO:0007669"/>
    <property type="project" value="UniProtKB-SubCell"/>
</dbReference>
<keyword evidence="7 9" id="KW-1133">Transmembrane helix</keyword>
<feature type="transmembrane region" description="Helical" evidence="9">
    <location>
        <begin position="276"/>
        <end position="299"/>
    </location>
</feature>
<dbReference type="PANTHER" id="PTHR43394:SF1">
    <property type="entry name" value="ATP-BINDING CASSETTE SUB-FAMILY B MEMBER 10, MITOCHONDRIAL"/>
    <property type="match status" value="1"/>
</dbReference>
<evidence type="ECO:0000259" key="11">
    <source>
        <dbReference type="PROSITE" id="PS50929"/>
    </source>
</evidence>
<dbReference type="InterPro" id="IPR039421">
    <property type="entry name" value="Type_1_exporter"/>
</dbReference>
<dbReference type="InterPro" id="IPR003439">
    <property type="entry name" value="ABC_transporter-like_ATP-bd"/>
</dbReference>
<dbReference type="GO" id="GO:0005524">
    <property type="term" value="F:ATP binding"/>
    <property type="evidence" value="ECO:0007669"/>
    <property type="project" value="UniProtKB-KW"/>
</dbReference>
<dbReference type="GO" id="GO:0016887">
    <property type="term" value="F:ATP hydrolysis activity"/>
    <property type="evidence" value="ECO:0007669"/>
    <property type="project" value="InterPro"/>
</dbReference>
<organism evidence="12">
    <name type="scientific">bioreactor metagenome</name>
    <dbReference type="NCBI Taxonomy" id="1076179"/>
    <lineage>
        <taxon>unclassified sequences</taxon>
        <taxon>metagenomes</taxon>
        <taxon>ecological metagenomes</taxon>
    </lineage>
</organism>
<keyword evidence="6 12" id="KW-0067">ATP-binding</keyword>
<comment type="caution">
    <text evidence="12">The sequence shown here is derived from an EMBL/GenBank/DDBJ whole genome shotgun (WGS) entry which is preliminary data.</text>
</comment>
<evidence type="ECO:0000256" key="5">
    <source>
        <dbReference type="ARBA" id="ARBA00022741"/>
    </source>
</evidence>
<protein>
    <submittedName>
        <fullName evidence="12">Putative ABC transporter ATP-binding protein</fullName>
    </submittedName>
</protein>
<feature type="transmembrane region" description="Helical" evidence="9">
    <location>
        <begin position="134"/>
        <end position="152"/>
    </location>
</feature>
<dbReference type="EMBL" id="VSSQ01000681">
    <property type="protein sequence ID" value="MPL99675.1"/>
    <property type="molecule type" value="Genomic_DNA"/>
</dbReference>
<name>A0A644W7C7_9ZZZZ</name>
<evidence type="ECO:0000256" key="9">
    <source>
        <dbReference type="SAM" id="Phobius"/>
    </source>
</evidence>
<keyword evidence="4 9" id="KW-0812">Transmembrane</keyword>
<feature type="domain" description="ABC transmembrane type-1" evidence="11">
    <location>
        <begin position="17"/>
        <end position="298"/>
    </location>
</feature>
<dbReference type="GO" id="GO:0015421">
    <property type="term" value="F:ABC-type oligopeptide transporter activity"/>
    <property type="evidence" value="ECO:0007669"/>
    <property type="project" value="TreeGrafter"/>
</dbReference>
<keyword evidence="8 9" id="KW-0472">Membrane</keyword>
<dbReference type="SUPFAM" id="SSF52540">
    <property type="entry name" value="P-loop containing nucleoside triphosphate hydrolases"/>
    <property type="match status" value="1"/>
</dbReference>
<dbReference type="PROSITE" id="PS00211">
    <property type="entry name" value="ABC_TRANSPORTER_1"/>
    <property type="match status" value="1"/>
</dbReference>
<keyword evidence="2" id="KW-0813">Transport</keyword>
<feature type="transmembrane region" description="Helical" evidence="9">
    <location>
        <begin position="12"/>
        <end position="41"/>
    </location>
</feature>
<gene>
    <name evidence="12" type="ORF">SDC9_45895</name>
</gene>
<feature type="transmembrane region" description="Helical" evidence="9">
    <location>
        <begin position="158"/>
        <end position="179"/>
    </location>
</feature>
<feature type="transmembrane region" description="Helical" evidence="9">
    <location>
        <begin position="53"/>
        <end position="78"/>
    </location>
</feature>
<reference evidence="12" key="1">
    <citation type="submission" date="2019-08" db="EMBL/GenBank/DDBJ databases">
        <authorList>
            <person name="Kucharzyk K."/>
            <person name="Murdoch R.W."/>
            <person name="Higgins S."/>
            <person name="Loffler F."/>
        </authorList>
    </citation>
    <scope>NUCLEOTIDE SEQUENCE</scope>
</reference>
<dbReference type="PANTHER" id="PTHR43394">
    <property type="entry name" value="ATP-DEPENDENT PERMEASE MDL1, MITOCHONDRIAL"/>
    <property type="match status" value="1"/>
</dbReference>
<dbReference type="PROSITE" id="PS50893">
    <property type="entry name" value="ABC_TRANSPORTER_2"/>
    <property type="match status" value="1"/>
</dbReference>
<dbReference type="Pfam" id="PF00664">
    <property type="entry name" value="ABC_membrane"/>
    <property type="match status" value="1"/>
</dbReference>
<dbReference type="InterPro" id="IPR017871">
    <property type="entry name" value="ABC_transporter-like_CS"/>
</dbReference>
<keyword evidence="5" id="KW-0547">Nucleotide-binding</keyword>
<evidence type="ECO:0000313" key="12">
    <source>
        <dbReference type="EMBL" id="MPL99675.1"/>
    </source>
</evidence>
<evidence type="ECO:0000259" key="10">
    <source>
        <dbReference type="PROSITE" id="PS50893"/>
    </source>
</evidence>
<sequence length="576" mass="64285">MIHNLKKQAKGNLAPTFLTILFVILEVVMDVTIPFLMAFLLDRGVDAGNLNEIIKWGLLLLLCASIALLFGVLAGHFAAKASTGFARNVRRSLFHRVQDFSFSNIDKFSTASLVTRMTSDVTNIQHAYQMLTRIAVRSPVMLLFSFIMAYSINARLSMVYLVAIPVLGIGLFFLIRAAYPIFTRVFKIYDRLNMVVQENIRGIRVVKSFVREEHEKTKFNTVSDEIYKNFMKAEKIVAYNSPLMQGTMYVSILAISYIAARLIVSSSMTTGQLMSFITYTSQILMSLMMLSMVIVMLTISKASAQRIEEVLSEQSNLTQNTNGLTTIADGSISFEHVDFSYFNAQEKRCLYDINLRIESGQTVGILGPTGSAKTTLVQLIPRLYDVLSGSVKVGGVDVREYNLESLREAVAMVLQKNILFSGTIAENLRWGNEKAGDEELVQACRIAQADSFITAMTDGYQTHIEQDGTNVSGGQKQRLCIARALLKKPKILILDDSTSAVDTKTDAAIRKAMATEMRQTTKIIIAQRVASVEDADQIIMLDDGRIQAVGNHQQLLQSCPRYQELYTAQLRKEERA</sequence>
<dbReference type="InterPro" id="IPR036640">
    <property type="entry name" value="ABC1_TM_sf"/>
</dbReference>
<evidence type="ECO:0000256" key="8">
    <source>
        <dbReference type="ARBA" id="ARBA00023136"/>
    </source>
</evidence>
<keyword evidence="3" id="KW-1003">Cell membrane</keyword>
<dbReference type="SMART" id="SM00382">
    <property type="entry name" value="AAA"/>
    <property type="match status" value="1"/>
</dbReference>
<feature type="transmembrane region" description="Helical" evidence="9">
    <location>
        <begin position="246"/>
        <end position="264"/>
    </location>
</feature>
<dbReference type="SUPFAM" id="SSF90123">
    <property type="entry name" value="ABC transporter transmembrane region"/>
    <property type="match status" value="1"/>
</dbReference>
<dbReference type="Gene3D" id="1.20.1560.10">
    <property type="entry name" value="ABC transporter type 1, transmembrane domain"/>
    <property type="match status" value="1"/>
</dbReference>
<comment type="subcellular location">
    <subcellularLocation>
        <location evidence="1">Cell membrane</location>
        <topology evidence="1">Multi-pass membrane protein</topology>
    </subcellularLocation>
</comment>
<dbReference type="InterPro" id="IPR011527">
    <property type="entry name" value="ABC1_TM_dom"/>
</dbReference>
<dbReference type="InterPro" id="IPR027417">
    <property type="entry name" value="P-loop_NTPase"/>
</dbReference>
<dbReference type="AlphaFoldDB" id="A0A644W7C7"/>
<evidence type="ECO:0000256" key="4">
    <source>
        <dbReference type="ARBA" id="ARBA00022692"/>
    </source>
</evidence>
<dbReference type="PROSITE" id="PS50929">
    <property type="entry name" value="ABC_TM1F"/>
    <property type="match status" value="1"/>
</dbReference>
<evidence type="ECO:0000256" key="7">
    <source>
        <dbReference type="ARBA" id="ARBA00022989"/>
    </source>
</evidence>
<feature type="domain" description="ABC transporter" evidence="10">
    <location>
        <begin position="332"/>
        <end position="568"/>
    </location>
</feature>
<proteinExistence type="predicted"/>
<accession>A0A644W7C7</accession>
<evidence type="ECO:0000256" key="3">
    <source>
        <dbReference type="ARBA" id="ARBA00022475"/>
    </source>
</evidence>
<evidence type="ECO:0000256" key="1">
    <source>
        <dbReference type="ARBA" id="ARBA00004651"/>
    </source>
</evidence>
<dbReference type="Gene3D" id="3.40.50.300">
    <property type="entry name" value="P-loop containing nucleotide triphosphate hydrolases"/>
    <property type="match status" value="1"/>
</dbReference>
<dbReference type="InterPro" id="IPR003593">
    <property type="entry name" value="AAA+_ATPase"/>
</dbReference>
<dbReference type="FunFam" id="3.40.50.300:FF:000221">
    <property type="entry name" value="Multidrug ABC transporter ATP-binding protein"/>
    <property type="match status" value="1"/>
</dbReference>